<organism evidence="6 7">
    <name type="scientific">Cotesia glomerata</name>
    <name type="common">Lepidopteran parasitic wasp</name>
    <name type="synonym">Apanteles glomeratus</name>
    <dbReference type="NCBI Taxonomy" id="32391"/>
    <lineage>
        <taxon>Eukaryota</taxon>
        <taxon>Metazoa</taxon>
        <taxon>Ecdysozoa</taxon>
        <taxon>Arthropoda</taxon>
        <taxon>Hexapoda</taxon>
        <taxon>Insecta</taxon>
        <taxon>Pterygota</taxon>
        <taxon>Neoptera</taxon>
        <taxon>Endopterygota</taxon>
        <taxon>Hymenoptera</taxon>
        <taxon>Apocrita</taxon>
        <taxon>Ichneumonoidea</taxon>
        <taxon>Braconidae</taxon>
        <taxon>Microgastrinae</taxon>
        <taxon>Cotesia</taxon>
    </lineage>
</organism>
<evidence type="ECO:0000259" key="5">
    <source>
        <dbReference type="Pfam" id="PF25244"/>
    </source>
</evidence>
<dbReference type="Pfam" id="PF20700">
    <property type="entry name" value="Mutator"/>
    <property type="match status" value="1"/>
</dbReference>
<dbReference type="SUPFAM" id="SSF53098">
    <property type="entry name" value="Ribonuclease H-like"/>
    <property type="match status" value="1"/>
</dbReference>
<dbReference type="GO" id="GO:0008408">
    <property type="term" value="F:3'-5' exonuclease activity"/>
    <property type="evidence" value="ECO:0007669"/>
    <property type="project" value="TreeGrafter"/>
</dbReference>
<keyword evidence="3" id="KW-0269">Exonuclease</keyword>
<evidence type="ECO:0000259" key="4">
    <source>
        <dbReference type="Pfam" id="PF20700"/>
    </source>
</evidence>
<keyword evidence="1" id="KW-0540">Nuclease</keyword>
<dbReference type="InterPro" id="IPR012337">
    <property type="entry name" value="RNaseH-like_sf"/>
</dbReference>
<keyword evidence="2" id="KW-0378">Hydrolase</keyword>
<dbReference type="Gene3D" id="3.30.420.10">
    <property type="entry name" value="Ribonuclease H-like superfamily/Ribonuclease H"/>
    <property type="match status" value="1"/>
</dbReference>
<protein>
    <submittedName>
        <fullName evidence="6">Uncharacterized protein</fullName>
    </submittedName>
</protein>
<evidence type="ECO:0000313" key="6">
    <source>
        <dbReference type="EMBL" id="KAH0552645.1"/>
    </source>
</evidence>
<evidence type="ECO:0000313" key="7">
    <source>
        <dbReference type="Proteomes" id="UP000826195"/>
    </source>
</evidence>
<dbReference type="AlphaFoldDB" id="A0AAV7ILN8"/>
<evidence type="ECO:0000256" key="3">
    <source>
        <dbReference type="ARBA" id="ARBA00022839"/>
    </source>
</evidence>
<dbReference type="GO" id="GO:0003676">
    <property type="term" value="F:nucleic acid binding"/>
    <property type="evidence" value="ECO:0007669"/>
    <property type="project" value="InterPro"/>
</dbReference>
<dbReference type="PANTHER" id="PTHR30231:SF4">
    <property type="entry name" value="PROTEIN NEN2"/>
    <property type="match status" value="1"/>
</dbReference>
<dbReference type="PANTHER" id="PTHR30231">
    <property type="entry name" value="DNA POLYMERASE III SUBUNIT EPSILON"/>
    <property type="match status" value="1"/>
</dbReference>
<reference evidence="6 7" key="1">
    <citation type="journal article" date="2021" name="J. Hered.">
        <title>A chromosome-level genome assembly of the parasitoid wasp, Cotesia glomerata (Hymenoptera: Braconidae).</title>
        <authorList>
            <person name="Pinto B.J."/>
            <person name="Weis J.J."/>
            <person name="Gamble T."/>
            <person name="Ode P.J."/>
            <person name="Paul R."/>
            <person name="Zaspel J.M."/>
        </authorList>
    </citation>
    <scope>NUCLEOTIDE SEQUENCE [LARGE SCALE GENOMIC DNA]</scope>
    <source>
        <strain evidence="6">CgM1</strain>
    </source>
</reference>
<feature type="domain" description="PML C-terminal" evidence="5">
    <location>
        <begin position="263"/>
        <end position="327"/>
    </location>
</feature>
<gene>
    <name evidence="6" type="ORF">KQX54_013719</name>
</gene>
<name>A0AAV7ILN8_COTGL</name>
<dbReference type="InterPro" id="IPR036397">
    <property type="entry name" value="RNaseH_sf"/>
</dbReference>
<sequence>MKRGKEERDKIVNPHSKVDEICPGRQNGIIGKRVGLDSILTILCDKCSINMLVPTGKMRSLNYKKNKSDVNTKAVLGTVHAGMGCTALNKLLACLNIPTISSTLFKRYEREIGPVLEERARESCKQAAEEERQLVIDNIINLIAHNAAFDTGHLIRAIIQNSMVETFKNVVGFTDTLSILKKIYLKRRGPGLFKLSKLAEDLLQQNGDFHEALYDVQVLQQLSSKFIGSKKLINSRKSYVECLANEAKSQKADTLMPSLKILKGIVSDNMLKKIANAGIDFNMMLAASEDKENQRLVQLLSELNDFNKPRVTKDKKILKKINDFLENYQECNIKISIN</sequence>
<dbReference type="InterPro" id="IPR057617">
    <property type="entry name" value="PML_C"/>
</dbReference>
<dbReference type="EMBL" id="JAHXZJ010001492">
    <property type="protein sequence ID" value="KAH0552645.1"/>
    <property type="molecule type" value="Genomic_DNA"/>
</dbReference>
<dbReference type="InterPro" id="IPR049012">
    <property type="entry name" value="Mutator_transp_dom"/>
</dbReference>
<evidence type="ECO:0000256" key="2">
    <source>
        <dbReference type="ARBA" id="ARBA00022801"/>
    </source>
</evidence>
<dbReference type="Proteomes" id="UP000826195">
    <property type="component" value="Unassembled WGS sequence"/>
</dbReference>
<accession>A0AAV7ILN8</accession>
<evidence type="ECO:0000256" key="1">
    <source>
        <dbReference type="ARBA" id="ARBA00022722"/>
    </source>
</evidence>
<feature type="domain" description="Mutator-like transposase" evidence="4">
    <location>
        <begin position="32"/>
        <end position="138"/>
    </location>
</feature>
<comment type="caution">
    <text evidence="6">The sequence shown here is derived from an EMBL/GenBank/DDBJ whole genome shotgun (WGS) entry which is preliminary data.</text>
</comment>
<dbReference type="Pfam" id="PF25244">
    <property type="entry name" value="PML_C"/>
    <property type="match status" value="1"/>
</dbReference>
<keyword evidence="7" id="KW-1185">Reference proteome</keyword>
<proteinExistence type="predicted"/>